<accession>A0A6I3KGG9</accession>
<reference evidence="2 3" key="1">
    <citation type="submission" date="2019-11" db="EMBL/GenBank/DDBJ databases">
        <title>Identification of a novel strain.</title>
        <authorList>
            <person name="Xu Q."/>
            <person name="Wang G."/>
        </authorList>
    </citation>
    <scope>NUCLEOTIDE SEQUENCE [LARGE SCALE GENOMIC DNA]</scope>
    <source>
        <strain evidence="3">xq</strain>
    </source>
</reference>
<comment type="caution">
    <text evidence="2">The sequence shown here is derived from an EMBL/GenBank/DDBJ whole genome shotgun (WGS) entry which is preliminary data.</text>
</comment>
<proteinExistence type="predicted"/>
<dbReference type="SUPFAM" id="SSF48695">
    <property type="entry name" value="Multiheme cytochromes"/>
    <property type="match status" value="1"/>
</dbReference>
<evidence type="ECO:0000313" key="3">
    <source>
        <dbReference type="Proteomes" id="UP000440694"/>
    </source>
</evidence>
<dbReference type="Gene3D" id="1.10.1130.10">
    <property type="entry name" value="Flavocytochrome C3, Chain A"/>
    <property type="match status" value="1"/>
</dbReference>
<feature type="domain" description="Cytochrome c-552/4" evidence="1">
    <location>
        <begin position="21"/>
        <end position="96"/>
    </location>
</feature>
<dbReference type="InterPro" id="IPR023155">
    <property type="entry name" value="Cyt_c-552/4"/>
</dbReference>
<dbReference type="Pfam" id="PF13435">
    <property type="entry name" value="Cytochrome_C554"/>
    <property type="match status" value="1"/>
</dbReference>
<gene>
    <name evidence="2" type="ORF">GIW81_10420</name>
</gene>
<dbReference type="Proteomes" id="UP000440694">
    <property type="component" value="Unassembled WGS sequence"/>
</dbReference>
<dbReference type="EMBL" id="WMBQ01000001">
    <property type="protein sequence ID" value="MTD94745.1"/>
    <property type="molecule type" value="Genomic_DNA"/>
</dbReference>
<keyword evidence="3" id="KW-1185">Reference proteome</keyword>
<dbReference type="InterPro" id="IPR036280">
    <property type="entry name" value="Multihaem_cyt_sf"/>
</dbReference>
<organism evidence="2 3">
    <name type="scientific">Hyphomicrobium album</name>
    <dbReference type="NCBI Taxonomy" id="2665159"/>
    <lineage>
        <taxon>Bacteria</taxon>
        <taxon>Pseudomonadati</taxon>
        <taxon>Pseudomonadota</taxon>
        <taxon>Alphaproteobacteria</taxon>
        <taxon>Hyphomicrobiales</taxon>
        <taxon>Hyphomicrobiaceae</taxon>
        <taxon>Hyphomicrobium</taxon>
    </lineage>
</organism>
<evidence type="ECO:0000313" key="2">
    <source>
        <dbReference type="EMBL" id="MTD94745.1"/>
    </source>
</evidence>
<evidence type="ECO:0000259" key="1">
    <source>
        <dbReference type="Pfam" id="PF13435"/>
    </source>
</evidence>
<sequence>MFGFAGGAVAADPAKTVGPNACGECHKQEVEAWKGTHHFKTFREMPRNTKANEIADKMGVRRIRSDSLCRNCHFTVQQKNDTEEPVAGISCESCHGAGKDWIKIHSGFSGKTVFFESSAEEKARWKLSDAKGMIRPRSVYLLAKNCYSCHVVPQEDLVNKGGHRAGSAFDLVSWSQGEVRHNTAYSKGKENVPASAARRRMLYLVGLGVELETALRAVGKATVRKAYAFEMAKRVDLARKQLAVAAKAAPNVPEIAKMIELAHSAGLKLNNERSLTAAADGVSKQLESITETYDGNTMAGLDSLIPGPDKYKGTARKPD</sequence>
<name>A0A6I3KGG9_9HYPH</name>
<protein>
    <recommendedName>
        <fullName evidence="1">Cytochrome c-552/4 domain-containing protein</fullName>
    </recommendedName>
</protein>
<dbReference type="AlphaFoldDB" id="A0A6I3KGG9"/>